<evidence type="ECO:0000256" key="3">
    <source>
        <dbReference type="SAM" id="MobiDB-lite"/>
    </source>
</evidence>
<evidence type="ECO:0000313" key="6">
    <source>
        <dbReference type="Ensembl" id="ENSFHEP00000020999.1"/>
    </source>
</evidence>
<evidence type="ECO:0000256" key="2">
    <source>
        <dbReference type="SAM" id="Coils"/>
    </source>
</evidence>
<dbReference type="InterPro" id="IPR033192">
    <property type="entry name" value="ODAD3"/>
</dbReference>
<accession>A0A3Q2Q4P0</accession>
<evidence type="ECO:0000256" key="1">
    <source>
        <dbReference type="ARBA" id="ARBA00023054"/>
    </source>
</evidence>
<dbReference type="Proteomes" id="UP000265000">
    <property type="component" value="Unplaced"/>
</dbReference>
<feature type="region of interest" description="Disordered" evidence="3">
    <location>
        <begin position="50"/>
        <end position="70"/>
    </location>
</feature>
<dbReference type="AlphaFoldDB" id="A0A3Q2Q4P0"/>
<dbReference type="STRING" id="8078.ENSFHEP00000020999"/>
<feature type="coiled-coil region" evidence="2">
    <location>
        <begin position="212"/>
        <end position="239"/>
    </location>
</feature>
<protein>
    <submittedName>
        <fullName evidence="6">Coiled-coil domain containing 151</fullName>
    </submittedName>
</protein>
<dbReference type="InterPro" id="IPR049258">
    <property type="entry name" value="ODAD1_CC"/>
</dbReference>
<proteinExistence type="predicted"/>
<feature type="region of interest" description="Disordered" evidence="3">
    <location>
        <begin position="123"/>
        <end position="176"/>
    </location>
</feature>
<dbReference type="GO" id="GO:0036064">
    <property type="term" value="C:ciliary basal body"/>
    <property type="evidence" value="ECO:0007669"/>
    <property type="project" value="TreeGrafter"/>
</dbReference>
<dbReference type="GO" id="GO:0097542">
    <property type="term" value="C:ciliary tip"/>
    <property type="evidence" value="ECO:0007669"/>
    <property type="project" value="TreeGrafter"/>
</dbReference>
<reference evidence="6" key="1">
    <citation type="submission" date="2025-08" db="UniProtKB">
        <authorList>
            <consortium name="Ensembl"/>
        </authorList>
    </citation>
    <scope>IDENTIFICATION</scope>
</reference>
<evidence type="ECO:0000256" key="4">
    <source>
        <dbReference type="SAM" id="SignalP"/>
    </source>
</evidence>
<dbReference type="Pfam" id="PF21773">
    <property type="entry name" value="ODAD1_CC"/>
    <property type="match status" value="1"/>
</dbReference>
<evidence type="ECO:0000313" key="7">
    <source>
        <dbReference type="Proteomes" id="UP000265000"/>
    </source>
</evidence>
<feature type="compositionally biased region" description="Basic and acidic residues" evidence="3">
    <location>
        <begin position="123"/>
        <end position="153"/>
    </location>
</feature>
<dbReference type="Ensembl" id="ENSFHET00000030664.1">
    <property type="protein sequence ID" value="ENSFHEP00000020999.1"/>
    <property type="gene ID" value="ENSFHEG00000023018.1"/>
</dbReference>
<dbReference type="PANTHER" id="PTHR46518">
    <property type="entry name" value="COILED-COIL DOMAIN-CONTAINING PROTEIN 151"/>
    <property type="match status" value="1"/>
</dbReference>
<evidence type="ECO:0000259" key="5">
    <source>
        <dbReference type="Pfam" id="PF21773"/>
    </source>
</evidence>
<sequence length="401" mass="45933">MFETLFVCLIFALFCQEAITTLDQKVLSKTKRLNALKHATQTCQQRLEELNTEEERRKHERSGRAASSDAWSCEKEEDAMVVRLLVSKKSLRFSPVLLVVFDPSNLVSPSGVRQAELQQLEEQLSKEQKERESNIARSKQKTEERKSQSEKRTIMQPDELSSEAQHSSTRMAAEEEKAISTFEEAFRRIKVATGVTDIQEVVEHFIFQTENHQHLEKLKQENEEVLLQLKEQKELLGKQFEDIKYSGEAKLSSEQQMLEECEHQLQLQQLRCVAAAERLGWQVKTLGTVRAGVEHLAGKLQHILAGTVRPGSDEFVLEILSQCELKLQMLLKDLEGKDLASIAKEIEEYEVRYSLYDHVAGNLWHMENRFPSTEKTRVAVINPVPDKRLGGRSDNAMTEAL</sequence>
<feature type="domain" description="ODAD1 central coiled coil region" evidence="5">
    <location>
        <begin position="121"/>
        <end position="301"/>
    </location>
</feature>
<feature type="chain" id="PRO_5018685719" evidence="4">
    <location>
        <begin position="21"/>
        <end position="401"/>
    </location>
</feature>
<dbReference type="GO" id="GO:0035253">
    <property type="term" value="C:ciliary rootlet"/>
    <property type="evidence" value="ECO:0007669"/>
    <property type="project" value="TreeGrafter"/>
</dbReference>
<dbReference type="GeneTree" id="ENSGT01030000234857"/>
<keyword evidence="4" id="KW-0732">Signal</keyword>
<dbReference type="PANTHER" id="PTHR46518:SF1">
    <property type="entry name" value="OUTER DYNEIN ARM-DOCKING COMPLEX SUBUNIT 3"/>
    <property type="match status" value="1"/>
</dbReference>
<keyword evidence="1 2" id="KW-0175">Coiled coil</keyword>
<keyword evidence="7" id="KW-1185">Reference proteome</keyword>
<name>A0A3Q2Q4P0_FUNHE</name>
<dbReference type="GO" id="GO:0003341">
    <property type="term" value="P:cilium movement"/>
    <property type="evidence" value="ECO:0007669"/>
    <property type="project" value="InterPro"/>
</dbReference>
<feature type="signal peptide" evidence="4">
    <location>
        <begin position="1"/>
        <end position="20"/>
    </location>
</feature>
<organism evidence="6 7">
    <name type="scientific">Fundulus heteroclitus</name>
    <name type="common">Killifish</name>
    <name type="synonym">Mummichog</name>
    <dbReference type="NCBI Taxonomy" id="8078"/>
    <lineage>
        <taxon>Eukaryota</taxon>
        <taxon>Metazoa</taxon>
        <taxon>Chordata</taxon>
        <taxon>Craniata</taxon>
        <taxon>Vertebrata</taxon>
        <taxon>Euteleostomi</taxon>
        <taxon>Actinopterygii</taxon>
        <taxon>Neopterygii</taxon>
        <taxon>Teleostei</taxon>
        <taxon>Neoteleostei</taxon>
        <taxon>Acanthomorphata</taxon>
        <taxon>Ovalentaria</taxon>
        <taxon>Atherinomorphae</taxon>
        <taxon>Cyprinodontiformes</taxon>
        <taxon>Fundulidae</taxon>
        <taxon>Fundulus</taxon>
    </lineage>
</organism>
<dbReference type="GO" id="GO:0036158">
    <property type="term" value="P:outer dynein arm assembly"/>
    <property type="evidence" value="ECO:0007669"/>
    <property type="project" value="InterPro"/>
</dbReference>
<reference evidence="6" key="2">
    <citation type="submission" date="2025-09" db="UniProtKB">
        <authorList>
            <consortium name="Ensembl"/>
        </authorList>
    </citation>
    <scope>IDENTIFICATION</scope>
</reference>